<dbReference type="Proteomes" id="UP000829398">
    <property type="component" value="Chromosome 1"/>
</dbReference>
<accession>A0ACB8NRM3</accession>
<gene>
    <name evidence="1" type="ORF">KPL71_000695</name>
</gene>
<reference evidence="2" key="1">
    <citation type="journal article" date="2023" name="Hortic. Res.">
        <title>A chromosome-level phased genome enabling allele-level studies in sweet orange: a case study on citrus Huanglongbing tolerance.</title>
        <authorList>
            <person name="Wu B."/>
            <person name="Yu Q."/>
            <person name="Deng Z."/>
            <person name="Duan Y."/>
            <person name="Luo F."/>
            <person name="Gmitter F. Jr."/>
        </authorList>
    </citation>
    <scope>NUCLEOTIDE SEQUENCE [LARGE SCALE GENOMIC DNA]</scope>
    <source>
        <strain evidence="2">cv. Valencia</strain>
    </source>
</reference>
<protein>
    <submittedName>
        <fullName evidence="1">Uncharacterized protein</fullName>
    </submittedName>
</protein>
<keyword evidence="2" id="KW-1185">Reference proteome</keyword>
<evidence type="ECO:0000313" key="1">
    <source>
        <dbReference type="EMBL" id="KAH9800516.1"/>
    </source>
</evidence>
<proteinExistence type="predicted"/>
<sequence>MLECKSCDTPMVTGHKLQREVKGHLGQYIEDATSYRSLVGGLQYLVLTRPEIAFAVHKLSQYVATPTLQHILACKRVLRYLKVTEDYGLKFSAGGEMKITGYTDADWACDVDDRKSIEAYCIYFRNNLVSWSSKKQTVVTRSTAESEYRALASASAEIT</sequence>
<organism evidence="1 2">
    <name type="scientific">Citrus sinensis</name>
    <name type="common">Sweet orange</name>
    <name type="synonym">Citrus aurantium var. sinensis</name>
    <dbReference type="NCBI Taxonomy" id="2711"/>
    <lineage>
        <taxon>Eukaryota</taxon>
        <taxon>Viridiplantae</taxon>
        <taxon>Streptophyta</taxon>
        <taxon>Embryophyta</taxon>
        <taxon>Tracheophyta</taxon>
        <taxon>Spermatophyta</taxon>
        <taxon>Magnoliopsida</taxon>
        <taxon>eudicotyledons</taxon>
        <taxon>Gunneridae</taxon>
        <taxon>Pentapetalae</taxon>
        <taxon>rosids</taxon>
        <taxon>malvids</taxon>
        <taxon>Sapindales</taxon>
        <taxon>Rutaceae</taxon>
        <taxon>Aurantioideae</taxon>
        <taxon>Citrus</taxon>
    </lineage>
</organism>
<comment type="caution">
    <text evidence="1">The sequence shown here is derived from an EMBL/GenBank/DDBJ whole genome shotgun (WGS) entry which is preliminary data.</text>
</comment>
<evidence type="ECO:0000313" key="2">
    <source>
        <dbReference type="Proteomes" id="UP000829398"/>
    </source>
</evidence>
<dbReference type="EMBL" id="CM039170">
    <property type="protein sequence ID" value="KAH9800516.1"/>
    <property type="molecule type" value="Genomic_DNA"/>
</dbReference>
<name>A0ACB8NRM3_CITSI</name>